<evidence type="ECO:0000256" key="10">
    <source>
        <dbReference type="ARBA" id="ARBA00035657"/>
    </source>
</evidence>
<evidence type="ECO:0000256" key="14">
    <source>
        <dbReference type="SAM" id="MobiDB-lite"/>
    </source>
</evidence>
<evidence type="ECO:0000256" key="8">
    <source>
        <dbReference type="ARBA" id="ARBA00023136"/>
    </source>
</evidence>
<dbReference type="KEGG" id="tvr:TVD_11585"/>
<evidence type="ECO:0000256" key="9">
    <source>
        <dbReference type="ARBA" id="ARBA00023306"/>
    </source>
</evidence>
<dbReference type="GO" id="GO:0005886">
    <property type="term" value="C:plasma membrane"/>
    <property type="evidence" value="ECO:0007669"/>
    <property type="project" value="UniProtKB-SubCell"/>
</dbReference>
<evidence type="ECO:0000313" key="16">
    <source>
        <dbReference type="EMBL" id="AKJ95956.1"/>
    </source>
</evidence>
<keyword evidence="17" id="KW-1185">Reference proteome</keyword>
<dbReference type="STRING" id="106634.TVD_11585"/>
<dbReference type="GO" id="GO:0008360">
    <property type="term" value="P:regulation of cell shape"/>
    <property type="evidence" value="ECO:0007669"/>
    <property type="project" value="UniProtKB-KW"/>
</dbReference>
<dbReference type="GO" id="GO:0051301">
    <property type="term" value="P:cell division"/>
    <property type="evidence" value="ECO:0007669"/>
    <property type="project" value="UniProtKB-KW"/>
</dbReference>
<dbReference type="Proteomes" id="UP000064201">
    <property type="component" value="Chromosome"/>
</dbReference>
<evidence type="ECO:0000256" key="2">
    <source>
        <dbReference type="ARBA" id="ARBA00022475"/>
    </source>
</evidence>
<sequence length="167" mass="18609">MAAPFAEDVVVEEQTAVGLWVALGILAIVVAALVGFWVGRVTSDERKLIRELEEELDRRMQELTRYRSQVNDHFDRTATLFATMAGSYRDLYHHLAQSAEELADKPTRDRLEDRAGQLLSHMTRRDYGAGPGEAAGGANESDAQDDEPTPKSSEGEARKPDERPRPD</sequence>
<evidence type="ECO:0000256" key="7">
    <source>
        <dbReference type="ARBA" id="ARBA00022989"/>
    </source>
</evidence>
<accession>A0A0G3GAU8</accession>
<evidence type="ECO:0000256" key="13">
    <source>
        <dbReference type="SAM" id="Coils"/>
    </source>
</evidence>
<keyword evidence="9" id="KW-0131">Cell cycle</keyword>
<keyword evidence="5 15" id="KW-0812">Transmembrane</keyword>
<gene>
    <name evidence="16" type="ORF">TVD_11585</name>
</gene>
<feature type="transmembrane region" description="Helical" evidence="15">
    <location>
        <begin position="17"/>
        <end position="38"/>
    </location>
</feature>
<feature type="compositionally biased region" description="Basic and acidic residues" evidence="14">
    <location>
        <begin position="153"/>
        <end position="167"/>
    </location>
</feature>
<dbReference type="PANTHER" id="PTHR39579">
    <property type="entry name" value="INNER MEMBRANE PROTEIN YHCB"/>
    <property type="match status" value="1"/>
</dbReference>
<keyword evidence="8 15" id="KW-0472">Membrane</keyword>
<comment type="subcellular location">
    <subcellularLocation>
        <location evidence="1">Cell inner membrane</location>
        <topology evidence="1">Single-pass membrane protein</topology>
    </subcellularLocation>
</comment>
<evidence type="ECO:0000313" key="17">
    <source>
        <dbReference type="Proteomes" id="UP000064201"/>
    </source>
</evidence>
<evidence type="ECO:0000256" key="3">
    <source>
        <dbReference type="ARBA" id="ARBA00022519"/>
    </source>
</evidence>
<dbReference type="Pfam" id="PF06295">
    <property type="entry name" value="ZapG-like"/>
    <property type="match status" value="1"/>
</dbReference>
<name>A0A0G3GAU8_9GAMM</name>
<keyword evidence="13" id="KW-0175">Coiled coil</keyword>
<keyword evidence="7 15" id="KW-1133">Transmembrane helix</keyword>
<reference evidence="16 17" key="1">
    <citation type="submission" date="2015-04" db="EMBL/GenBank/DDBJ databases">
        <title>Complete Sequence for the Genome of the Thioalkalivibrio versutus D301.</title>
        <authorList>
            <person name="Mu T."/>
            <person name="Zhou J."/>
            <person name="Xu X."/>
        </authorList>
    </citation>
    <scope>NUCLEOTIDE SEQUENCE [LARGE SCALE GENOMIC DNA]</scope>
    <source>
        <strain evidence="16 17">D301</strain>
    </source>
</reference>
<keyword evidence="3" id="KW-0997">Cell inner membrane</keyword>
<keyword evidence="2" id="KW-1003">Cell membrane</keyword>
<proteinExistence type="inferred from homology"/>
<keyword evidence="4" id="KW-0132">Cell division</keyword>
<feature type="region of interest" description="Disordered" evidence="14">
    <location>
        <begin position="116"/>
        <end position="167"/>
    </location>
</feature>
<evidence type="ECO:0000256" key="6">
    <source>
        <dbReference type="ARBA" id="ARBA00022960"/>
    </source>
</evidence>
<dbReference type="AlphaFoldDB" id="A0A0G3GAU8"/>
<evidence type="ECO:0000256" key="11">
    <source>
        <dbReference type="ARBA" id="ARBA00035703"/>
    </source>
</evidence>
<organism evidence="16 17">
    <name type="scientific">Thioalkalivibrio versutus</name>
    <dbReference type="NCBI Taxonomy" id="106634"/>
    <lineage>
        <taxon>Bacteria</taxon>
        <taxon>Pseudomonadati</taxon>
        <taxon>Pseudomonadota</taxon>
        <taxon>Gammaproteobacteria</taxon>
        <taxon>Chromatiales</taxon>
        <taxon>Ectothiorhodospiraceae</taxon>
        <taxon>Thioalkalivibrio</taxon>
    </lineage>
</organism>
<evidence type="ECO:0000256" key="15">
    <source>
        <dbReference type="SAM" id="Phobius"/>
    </source>
</evidence>
<evidence type="ECO:0000256" key="1">
    <source>
        <dbReference type="ARBA" id="ARBA00004377"/>
    </source>
</evidence>
<dbReference type="PATRIC" id="fig|106634.4.peg.2365"/>
<dbReference type="EMBL" id="CP011367">
    <property type="protein sequence ID" value="AKJ95956.1"/>
    <property type="molecule type" value="Genomic_DNA"/>
</dbReference>
<comment type="similarity">
    <text evidence="10">Belongs to the ZapG family.</text>
</comment>
<feature type="coiled-coil region" evidence="13">
    <location>
        <begin position="42"/>
        <end position="69"/>
    </location>
</feature>
<evidence type="ECO:0000256" key="4">
    <source>
        <dbReference type="ARBA" id="ARBA00022618"/>
    </source>
</evidence>
<dbReference type="PANTHER" id="PTHR39579:SF1">
    <property type="entry name" value="INNER MEMBRANE PROTEIN YHCB"/>
    <property type="match status" value="1"/>
</dbReference>
<keyword evidence="6" id="KW-0133">Cell shape</keyword>
<protein>
    <recommendedName>
        <fullName evidence="11">Z-ring associated protein G</fullName>
    </recommendedName>
    <alternativeName>
        <fullName evidence="12">Cell division protein ZapG</fullName>
    </alternativeName>
</protein>
<evidence type="ECO:0000256" key="12">
    <source>
        <dbReference type="ARBA" id="ARBA00035727"/>
    </source>
</evidence>
<evidence type="ECO:0000256" key="5">
    <source>
        <dbReference type="ARBA" id="ARBA00022692"/>
    </source>
</evidence>
<dbReference type="InterPro" id="IPR009386">
    <property type="entry name" value="ZapG-like"/>
</dbReference>